<organism evidence="3 4">
    <name type="scientific">Paenibacillus macerans</name>
    <name type="common">Bacillus macerans</name>
    <dbReference type="NCBI Taxonomy" id="44252"/>
    <lineage>
        <taxon>Bacteria</taxon>
        <taxon>Bacillati</taxon>
        <taxon>Bacillota</taxon>
        <taxon>Bacilli</taxon>
        <taxon>Bacillales</taxon>
        <taxon>Paenibacillaceae</taxon>
        <taxon>Paenibacillus</taxon>
    </lineage>
</organism>
<dbReference type="STRING" id="44252.DJ90_4997"/>
<protein>
    <submittedName>
        <fullName evidence="3">LysM domain protein</fullName>
    </submittedName>
</protein>
<dbReference type="InterPro" id="IPR036779">
    <property type="entry name" value="LysM_dom_sf"/>
</dbReference>
<dbReference type="AlphaFoldDB" id="A0A090ZF13"/>
<reference evidence="3 4" key="1">
    <citation type="submission" date="2014-04" db="EMBL/GenBank/DDBJ databases">
        <authorList>
            <person name="Bishop-Lilly K.A."/>
            <person name="Broomall S.M."/>
            <person name="Chain P.S."/>
            <person name="Chertkov O."/>
            <person name="Coyne S.R."/>
            <person name="Daligault H.E."/>
            <person name="Davenport K.W."/>
            <person name="Erkkila T."/>
            <person name="Frey K.G."/>
            <person name="Gibbons H.S."/>
            <person name="Gu W."/>
            <person name="Jaissle J."/>
            <person name="Johnson S.L."/>
            <person name="Koroleva G.I."/>
            <person name="Ladner J.T."/>
            <person name="Lo C.-C."/>
            <person name="Minogue T.D."/>
            <person name="Munk C."/>
            <person name="Palacios G.F."/>
            <person name="Redden C.L."/>
            <person name="Rosenzweig C.N."/>
            <person name="Scholz M.B."/>
            <person name="Teshima H."/>
            <person name="Xu Y."/>
        </authorList>
    </citation>
    <scope>NUCLEOTIDE SEQUENCE [LARGE SCALE GENOMIC DNA]</scope>
    <source>
        <strain evidence="3 4">8244</strain>
    </source>
</reference>
<dbReference type="PROSITE" id="PS51782">
    <property type="entry name" value="LYSM"/>
    <property type="match status" value="1"/>
</dbReference>
<dbReference type="Pfam" id="PF01476">
    <property type="entry name" value="LysM"/>
    <property type="match status" value="1"/>
</dbReference>
<dbReference type="SUPFAM" id="SSF54106">
    <property type="entry name" value="LysM domain"/>
    <property type="match status" value="1"/>
</dbReference>
<dbReference type="Proteomes" id="UP000029278">
    <property type="component" value="Unassembled WGS sequence"/>
</dbReference>
<dbReference type="Gene3D" id="3.10.350.10">
    <property type="entry name" value="LysM domain"/>
    <property type="match status" value="1"/>
</dbReference>
<gene>
    <name evidence="3" type="ORF">DJ90_4997</name>
</gene>
<dbReference type="RefSeq" id="WP_227872762.1">
    <property type="nucleotide sequence ID" value="NZ_BGML01000003.1"/>
</dbReference>
<dbReference type="GeneID" id="77007349"/>
<name>A0A090ZF13_PAEMA</name>
<evidence type="ECO:0000259" key="2">
    <source>
        <dbReference type="PROSITE" id="PS51782"/>
    </source>
</evidence>
<dbReference type="PATRIC" id="fig|44252.3.peg.2915"/>
<dbReference type="HOGENOM" id="CLU_136034_3_2_9"/>
<feature type="signal peptide" evidence="1">
    <location>
        <begin position="1"/>
        <end position="28"/>
    </location>
</feature>
<keyword evidence="1" id="KW-0732">Signal</keyword>
<sequence length="94" mass="10293">MFRHSLAKVAVFLLVLSLTCTGVVTAFAASSDSGRPERELEQVVVLPGDTLWEIAVEHKPQGSDTRVYIKKLIRVNGLNSSEIKAGDILFIPLE</sequence>
<evidence type="ECO:0000256" key="1">
    <source>
        <dbReference type="SAM" id="SignalP"/>
    </source>
</evidence>
<dbReference type="InterPro" id="IPR018392">
    <property type="entry name" value="LysM"/>
</dbReference>
<evidence type="ECO:0000313" key="4">
    <source>
        <dbReference type="Proteomes" id="UP000029278"/>
    </source>
</evidence>
<feature type="domain" description="LysM" evidence="2">
    <location>
        <begin position="41"/>
        <end position="91"/>
    </location>
</feature>
<evidence type="ECO:0000313" key="3">
    <source>
        <dbReference type="EMBL" id="KFN08820.1"/>
    </source>
</evidence>
<dbReference type="SMART" id="SM00257">
    <property type="entry name" value="LysM"/>
    <property type="match status" value="1"/>
</dbReference>
<proteinExistence type="predicted"/>
<comment type="caution">
    <text evidence="3">The sequence shown here is derived from an EMBL/GenBank/DDBJ whole genome shotgun (WGS) entry which is preliminary data.</text>
</comment>
<feature type="chain" id="PRO_5001867698" evidence="1">
    <location>
        <begin position="29"/>
        <end position="94"/>
    </location>
</feature>
<dbReference type="CDD" id="cd00118">
    <property type="entry name" value="LysM"/>
    <property type="match status" value="1"/>
</dbReference>
<dbReference type="EMBL" id="JMQA01000026">
    <property type="protein sequence ID" value="KFN08820.1"/>
    <property type="molecule type" value="Genomic_DNA"/>
</dbReference>
<accession>A0A090ZF13</accession>
<keyword evidence="4" id="KW-1185">Reference proteome</keyword>